<reference evidence="2 3" key="1">
    <citation type="journal article" date="2019" name="Int. J. Syst. Evol. Microbiol.">
        <title>The Global Catalogue of Microorganisms (GCM) 10K type strain sequencing project: providing services to taxonomists for standard genome sequencing and annotation.</title>
        <authorList>
            <consortium name="The Broad Institute Genomics Platform"/>
            <consortium name="The Broad Institute Genome Sequencing Center for Infectious Disease"/>
            <person name="Wu L."/>
            <person name="Ma J."/>
        </authorList>
    </citation>
    <scope>NUCLEOTIDE SEQUENCE [LARGE SCALE GENOMIC DNA]</scope>
    <source>
        <strain evidence="2 3">JCM 15921</strain>
    </source>
</reference>
<gene>
    <name evidence="2" type="ORF">GCM10009825_22700</name>
</gene>
<dbReference type="InterPro" id="IPR034660">
    <property type="entry name" value="DinB/YfiT-like"/>
</dbReference>
<dbReference type="RefSeq" id="WP_344365576.1">
    <property type="nucleotide sequence ID" value="NZ_BAAAQB010000030.1"/>
</dbReference>
<evidence type="ECO:0000313" key="3">
    <source>
        <dbReference type="Proteomes" id="UP001500102"/>
    </source>
</evidence>
<dbReference type="EMBL" id="BAAAQB010000030">
    <property type="protein sequence ID" value="GAA2136987.1"/>
    <property type="molecule type" value="Genomic_DNA"/>
</dbReference>
<evidence type="ECO:0000313" key="2">
    <source>
        <dbReference type="EMBL" id="GAA2136987.1"/>
    </source>
</evidence>
<dbReference type="InterPro" id="IPR024775">
    <property type="entry name" value="DinB-like"/>
</dbReference>
<sequence length="180" mass="20609">MEPSKEEILAGYGRARRELRARLAGATAADLRRASDGTRWTNEELLFHMVFGYMVVRVLLPLVHVVSRLPPPVGKAFAAVLNAGTRPFDAVNYWGSRAATLVYNRERMGRKLHRTIAALSRRLEHESSRSLMRSMAFPNRWDPFFKPRMTLNAVYAYPTWHFDFHARQLTLRLPDDPGAS</sequence>
<proteinExistence type="predicted"/>
<keyword evidence="3" id="KW-1185">Reference proteome</keyword>
<comment type="caution">
    <text evidence="2">The sequence shown here is derived from an EMBL/GenBank/DDBJ whole genome shotgun (WGS) entry which is preliminary data.</text>
</comment>
<dbReference type="SUPFAM" id="SSF109854">
    <property type="entry name" value="DinB/YfiT-like putative metalloenzymes"/>
    <property type="match status" value="1"/>
</dbReference>
<dbReference type="Pfam" id="PF12867">
    <property type="entry name" value="DinB_2"/>
    <property type="match status" value="1"/>
</dbReference>
<protein>
    <recommendedName>
        <fullName evidence="1">DinB-like domain-containing protein</fullName>
    </recommendedName>
</protein>
<organism evidence="2 3">
    <name type="scientific">Arthrobacter humicola</name>
    <dbReference type="NCBI Taxonomy" id="409291"/>
    <lineage>
        <taxon>Bacteria</taxon>
        <taxon>Bacillati</taxon>
        <taxon>Actinomycetota</taxon>
        <taxon>Actinomycetes</taxon>
        <taxon>Micrococcales</taxon>
        <taxon>Micrococcaceae</taxon>
        <taxon>Arthrobacter</taxon>
    </lineage>
</organism>
<feature type="domain" description="DinB-like" evidence="1">
    <location>
        <begin position="14"/>
        <end position="168"/>
    </location>
</feature>
<evidence type="ECO:0000259" key="1">
    <source>
        <dbReference type="Pfam" id="PF12867"/>
    </source>
</evidence>
<accession>A0ABN2Z563</accession>
<name>A0ABN2Z563_9MICC</name>
<dbReference type="Proteomes" id="UP001500102">
    <property type="component" value="Unassembled WGS sequence"/>
</dbReference>
<dbReference type="Gene3D" id="1.20.120.450">
    <property type="entry name" value="dinb family like domain"/>
    <property type="match status" value="1"/>
</dbReference>